<proteinExistence type="predicted"/>
<organism evidence="1 2">
    <name type="scientific">Triparma laevis f. longispina</name>
    <dbReference type="NCBI Taxonomy" id="1714387"/>
    <lineage>
        <taxon>Eukaryota</taxon>
        <taxon>Sar</taxon>
        <taxon>Stramenopiles</taxon>
        <taxon>Ochrophyta</taxon>
        <taxon>Bolidophyceae</taxon>
        <taxon>Parmales</taxon>
        <taxon>Triparmaceae</taxon>
        <taxon>Triparma</taxon>
    </lineage>
</organism>
<accession>A0A9W7FB68</accession>
<protein>
    <submittedName>
        <fullName evidence="1">Uncharacterized protein</fullName>
    </submittedName>
</protein>
<dbReference type="EMBL" id="BRXW01000131">
    <property type="protein sequence ID" value="GMI08955.1"/>
    <property type="molecule type" value="Genomic_DNA"/>
</dbReference>
<sequence>MLSSSRNTMRLLLQRGRTQSQICALSTTSTRPPGDAVESTSKCFATEYVESIKSAFSEQIQWNSLCNTVHTAPPKSIVETLVLEEEEMQRLSSSRVPLPDSS</sequence>
<evidence type="ECO:0000313" key="1">
    <source>
        <dbReference type="EMBL" id="GMI08955.1"/>
    </source>
</evidence>
<evidence type="ECO:0000313" key="2">
    <source>
        <dbReference type="Proteomes" id="UP001165122"/>
    </source>
</evidence>
<reference evidence="2" key="1">
    <citation type="journal article" date="2023" name="Commun. Biol.">
        <title>Genome analysis of Parmales, the sister group of diatoms, reveals the evolutionary specialization of diatoms from phago-mixotrophs to photoautotrophs.</title>
        <authorList>
            <person name="Ban H."/>
            <person name="Sato S."/>
            <person name="Yoshikawa S."/>
            <person name="Yamada K."/>
            <person name="Nakamura Y."/>
            <person name="Ichinomiya M."/>
            <person name="Sato N."/>
            <person name="Blanc-Mathieu R."/>
            <person name="Endo H."/>
            <person name="Kuwata A."/>
            <person name="Ogata H."/>
        </authorList>
    </citation>
    <scope>NUCLEOTIDE SEQUENCE [LARGE SCALE GENOMIC DNA]</scope>
    <source>
        <strain evidence="2">NIES 3700</strain>
    </source>
</reference>
<comment type="caution">
    <text evidence="1">The sequence shown here is derived from an EMBL/GenBank/DDBJ whole genome shotgun (WGS) entry which is preliminary data.</text>
</comment>
<keyword evidence="2" id="KW-1185">Reference proteome</keyword>
<dbReference type="AlphaFoldDB" id="A0A9W7FB68"/>
<gene>
    <name evidence="1" type="ORF">TrLO_g4725</name>
</gene>
<dbReference type="Proteomes" id="UP001165122">
    <property type="component" value="Unassembled WGS sequence"/>
</dbReference>
<name>A0A9W7FB68_9STRA</name>